<dbReference type="Proteomes" id="UP000198431">
    <property type="component" value="Unassembled WGS sequence"/>
</dbReference>
<evidence type="ECO:0000313" key="4">
    <source>
        <dbReference type="Proteomes" id="UP000198431"/>
    </source>
</evidence>
<evidence type="ECO:0000313" key="1">
    <source>
        <dbReference type="EMBL" id="OXB04331.1"/>
    </source>
</evidence>
<dbReference type="Proteomes" id="UP000184216">
    <property type="component" value="Unassembled WGS sequence"/>
</dbReference>
<reference evidence="1 4" key="1">
    <citation type="submission" date="2016-11" db="EMBL/GenBank/DDBJ databases">
        <title>Whole genomes of Flavobacteriaceae.</title>
        <authorList>
            <person name="Stine C."/>
            <person name="Li C."/>
            <person name="Tadesse D."/>
        </authorList>
    </citation>
    <scope>NUCLEOTIDE SEQUENCE [LARGE SCALE GENOMIC DNA]</scope>
    <source>
        <strain evidence="1 4">ATCC 19366</strain>
    </source>
</reference>
<evidence type="ECO:0000313" key="2">
    <source>
        <dbReference type="EMBL" id="SHL54391.1"/>
    </source>
</evidence>
<organism evidence="1 4">
    <name type="scientific">Flavobacterium pectinovorum</name>
    <dbReference type="NCBI Taxonomy" id="29533"/>
    <lineage>
        <taxon>Bacteria</taxon>
        <taxon>Pseudomonadati</taxon>
        <taxon>Bacteroidota</taxon>
        <taxon>Flavobacteriia</taxon>
        <taxon>Flavobacteriales</taxon>
        <taxon>Flavobacteriaceae</taxon>
        <taxon>Flavobacterium</taxon>
    </lineage>
</organism>
<sequence>MVEKNYDPDNDNCPEKDTVENLLKSKMDSDKNSQMEKELIHDTPNRILKEKNDLKHIENSDDTKR</sequence>
<keyword evidence="3" id="KW-1185">Reference proteome</keyword>
<evidence type="ECO:0000313" key="3">
    <source>
        <dbReference type="Proteomes" id="UP000184216"/>
    </source>
</evidence>
<dbReference type="AlphaFoldDB" id="A0AB36P077"/>
<dbReference type="EMBL" id="FRBX01000001">
    <property type="protein sequence ID" value="SHL54391.1"/>
    <property type="molecule type" value="Genomic_DNA"/>
</dbReference>
<dbReference type="EMBL" id="MUHB01000010">
    <property type="protein sequence ID" value="OXB04331.1"/>
    <property type="molecule type" value="Genomic_DNA"/>
</dbReference>
<accession>A0AB36P077</accession>
<reference evidence="2 3" key="2">
    <citation type="submission" date="2016-11" db="EMBL/GenBank/DDBJ databases">
        <authorList>
            <person name="Varghese N."/>
            <person name="Submissions S."/>
        </authorList>
    </citation>
    <scope>NUCLEOTIDE SEQUENCE [LARGE SCALE GENOMIC DNA]</scope>
    <source>
        <strain evidence="2 3">DSM 6368</strain>
    </source>
</reference>
<proteinExistence type="predicted"/>
<dbReference type="RefSeq" id="WP_073393842.1">
    <property type="nucleotide sequence ID" value="NZ_FRBX01000001.1"/>
</dbReference>
<name>A0AB36P077_9FLAO</name>
<protein>
    <submittedName>
        <fullName evidence="1">Uncharacterized protein</fullName>
    </submittedName>
</protein>
<comment type="caution">
    <text evidence="1">The sequence shown here is derived from an EMBL/GenBank/DDBJ whole genome shotgun (WGS) entry which is preliminary data.</text>
</comment>
<gene>
    <name evidence="1" type="ORF">B0A72_12585</name>
    <name evidence="2" type="ORF">SAMN05444387_0863</name>
</gene>